<keyword evidence="1" id="KW-0812">Transmembrane</keyword>
<organism evidence="2 3">
    <name type="scientific">Solanum stoloniferum</name>
    <dbReference type="NCBI Taxonomy" id="62892"/>
    <lineage>
        <taxon>Eukaryota</taxon>
        <taxon>Viridiplantae</taxon>
        <taxon>Streptophyta</taxon>
        <taxon>Embryophyta</taxon>
        <taxon>Tracheophyta</taxon>
        <taxon>Spermatophyta</taxon>
        <taxon>Magnoliopsida</taxon>
        <taxon>eudicotyledons</taxon>
        <taxon>Gunneridae</taxon>
        <taxon>Pentapetalae</taxon>
        <taxon>asterids</taxon>
        <taxon>lamiids</taxon>
        <taxon>Solanales</taxon>
        <taxon>Solanaceae</taxon>
        <taxon>Solanoideae</taxon>
        <taxon>Solaneae</taxon>
        <taxon>Solanum</taxon>
    </lineage>
</organism>
<reference evidence="2 3" key="1">
    <citation type="submission" date="2024-05" db="EMBL/GenBank/DDBJ databases">
        <title>De novo assembly of an allotetraploid wild potato.</title>
        <authorList>
            <person name="Hosaka A.J."/>
        </authorList>
    </citation>
    <scope>NUCLEOTIDE SEQUENCE [LARGE SCALE GENOMIC DNA]</scope>
    <source>
        <tissue evidence="2">Young leaves</tissue>
    </source>
</reference>
<feature type="transmembrane region" description="Helical" evidence="1">
    <location>
        <begin position="43"/>
        <end position="67"/>
    </location>
</feature>
<evidence type="ECO:0008006" key="4">
    <source>
        <dbReference type="Google" id="ProtNLM"/>
    </source>
</evidence>
<sequence length="128" mass="14777">NKLDYSFCHLYSFFLCFRDNILVMARNIPSLHLHKLHLLPPSITLFIIILFVFAIFSMVAFLCGVGSNYKRKNEKKKSVQLGGEKPLLSSTKALIMTKLICWRKDEDEDDENALWKRTIIKGGKCKPL</sequence>
<dbReference type="AlphaFoldDB" id="A0ABD2SB58"/>
<evidence type="ECO:0000313" key="3">
    <source>
        <dbReference type="Proteomes" id="UP001627284"/>
    </source>
</evidence>
<evidence type="ECO:0000256" key="1">
    <source>
        <dbReference type="SAM" id="Phobius"/>
    </source>
</evidence>
<accession>A0ABD2SB58</accession>
<comment type="caution">
    <text evidence="2">The sequence shown here is derived from an EMBL/GenBank/DDBJ whole genome shotgun (WGS) entry which is preliminary data.</text>
</comment>
<proteinExistence type="predicted"/>
<keyword evidence="3" id="KW-1185">Reference proteome</keyword>
<dbReference type="Proteomes" id="UP001627284">
    <property type="component" value="Unassembled WGS sequence"/>
</dbReference>
<feature type="non-terminal residue" evidence="2">
    <location>
        <position position="128"/>
    </location>
</feature>
<evidence type="ECO:0000313" key="2">
    <source>
        <dbReference type="EMBL" id="KAL3341349.1"/>
    </source>
</evidence>
<gene>
    <name evidence="2" type="ORF">AABB24_025749</name>
</gene>
<feature type="non-terminal residue" evidence="2">
    <location>
        <position position="1"/>
    </location>
</feature>
<name>A0ABD2SB58_9SOLN</name>
<keyword evidence="1" id="KW-0472">Membrane</keyword>
<dbReference type="EMBL" id="JBJKTR010000015">
    <property type="protein sequence ID" value="KAL3341349.1"/>
    <property type="molecule type" value="Genomic_DNA"/>
</dbReference>
<protein>
    <recommendedName>
        <fullName evidence="4">Transmembrane protein</fullName>
    </recommendedName>
</protein>
<keyword evidence="1" id="KW-1133">Transmembrane helix</keyword>